<name>A0A9P1E7D0_CUSEU</name>
<evidence type="ECO:0000256" key="6">
    <source>
        <dbReference type="ARBA" id="ARBA00023136"/>
    </source>
</evidence>
<accession>A0A9P1E7D0</accession>
<keyword evidence="3 8" id="KW-0812">Transmembrane</keyword>
<dbReference type="Pfam" id="PF12371">
    <property type="entry name" value="TMEM131_like_N"/>
    <property type="match status" value="1"/>
</dbReference>
<feature type="transmembrane region" description="Helical" evidence="8">
    <location>
        <begin position="809"/>
        <end position="830"/>
    </location>
</feature>
<feature type="transmembrane region" description="Helical" evidence="8">
    <location>
        <begin position="842"/>
        <end position="860"/>
    </location>
</feature>
<gene>
    <name evidence="13" type="ORF">CEURO_LOCUS8891</name>
</gene>
<feature type="domain" description="Transmembrane protein 131-like N-terminal" evidence="9">
    <location>
        <begin position="148"/>
        <end position="232"/>
    </location>
</feature>
<dbReference type="EMBL" id="CAMAPE010000017">
    <property type="protein sequence ID" value="CAH9084168.1"/>
    <property type="molecule type" value="Genomic_DNA"/>
</dbReference>
<dbReference type="Proteomes" id="UP001152484">
    <property type="component" value="Unassembled WGS sequence"/>
</dbReference>
<feature type="compositionally biased region" description="Basic and acidic residues" evidence="7">
    <location>
        <begin position="902"/>
        <end position="912"/>
    </location>
</feature>
<evidence type="ECO:0000313" key="14">
    <source>
        <dbReference type="Proteomes" id="UP001152484"/>
    </source>
</evidence>
<feature type="compositionally biased region" description="Low complexity" evidence="7">
    <location>
        <begin position="952"/>
        <end position="969"/>
    </location>
</feature>
<feature type="domain" description="TMEM131L fourth Ig-like" evidence="11">
    <location>
        <begin position="565"/>
        <end position="689"/>
    </location>
</feature>
<evidence type="ECO:0000259" key="12">
    <source>
        <dbReference type="Pfam" id="PF24501"/>
    </source>
</evidence>
<dbReference type="PANTHER" id="PTHR22050:SF0">
    <property type="entry name" value="TRANSMEMBRANE PROTEIN 131 HOMOLOG"/>
    <property type="match status" value="1"/>
</dbReference>
<dbReference type="Pfam" id="PF24499">
    <property type="entry name" value="Ig_TMEM131L_4"/>
    <property type="match status" value="1"/>
</dbReference>
<sequence length="1125" mass="122835">MESFFFLNMTTLMKTHLSLWGVFHLGIVLYTLLIVANCEPCLVAGNEADYDVRSELTQEVSVPLLSISSACPNPNLLCFPSTLSGLLSKKDSSARVPSETRKSDSGVFRIVNGRRSISCSLNYDNFKRKLVDDTIGLKITDSFLPYIEVRPHVLDWGENYLFFPSIASLMLRNTHRQKTLVVFEPYSTNPQFYKCNNVSSEVVLAPGETSLVCFVFIPTSLGLSSAHLVLQTNFGGFMVKAQGFAVNSPYGIPPVILSGKGSKKFTLFNPFNEALYVEEVISWVSLGNTSHLTKTVCSVINSNVEGCSLSLEEWLNDTNGEVSLRPRGDWVVGPGKSEPIMEFDFSLDFKGMFFGAFSMNLLRSPQKKIDAVVIPLEMEITKNSGFVSLSISAFMPCSYSGTTVLSLFVHNDSPHVLRVVKIIEEGDNGQQFQIKYIEGLILFPHTVTQAALVSYSLLASKSPEVHVGCKIVVYTNDSSDSWAGIPCTDVFGICALEDLQFSVPPGQVCDEEGETVNVNASSLGYNNLQEVKELIVADAEEAILMNWKSQATASDMSVLEKSEVIFPVIEVGHFCSDWITVKNPSQKPVLMQLILNSAEIIDQCGAPEMHLQGASQSHSLMGTNNSITPTRYGFSLDKNAVSEALVHPLGVASLGPVWFRPGSQCSWKTSILIRNNLSGLEWVSVSGIGGSLLMVLVQEDSEPIQNLEFKMSSPSSFNSSFPSTLEGDGKSSTGCSQVLTREVYAKNIGNLPLKVIKIGISGTECQLDGFSVNSCKGFSLSPGETKKIVISYQSDFSLATIQRDLELSLSNGILVIPMKAALPLYIITLCKRTFSERFRMSLLPIFLVSSLLFLVRTFLIRKPQDFYIPKSGKGYSRSSKAAKCPTVGQEKETVVWEPQKKIVDNESLDTREPPQVGHNNLTVKVGNEKGRRKRKKKGSSSGGGLNALLDISNSGNSTPSSSSPGPQSPVCNRILSEPIHNAEELHEKEASLKLRNNKPAITATTITTQKKKPKDNTPVTVPPNGGMPVSYAESLVVSPPSRAPGSGLRAREGVKSGETKGWGERFIVYDIWGDHLFGGHPVTKDVVPMTAPVVENNSSDSFFVMGPQILMTNNSKQKVVTDHDG</sequence>
<evidence type="ECO:0000259" key="9">
    <source>
        <dbReference type="Pfam" id="PF12371"/>
    </source>
</evidence>
<evidence type="ECO:0000259" key="10">
    <source>
        <dbReference type="Pfam" id="PF24474"/>
    </source>
</evidence>
<keyword evidence="5 8" id="KW-1133">Transmembrane helix</keyword>
<organism evidence="13 14">
    <name type="scientific">Cuscuta europaea</name>
    <name type="common">European dodder</name>
    <dbReference type="NCBI Taxonomy" id="41803"/>
    <lineage>
        <taxon>Eukaryota</taxon>
        <taxon>Viridiplantae</taxon>
        <taxon>Streptophyta</taxon>
        <taxon>Embryophyta</taxon>
        <taxon>Tracheophyta</taxon>
        <taxon>Spermatophyta</taxon>
        <taxon>Magnoliopsida</taxon>
        <taxon>eudicotyledons</taxon>
        <taxon>Gunneridae</taxon>
        <taxon>Pentapetalae</taxon>
        <taxon>asterids</taxon>
        <taxon>lamiids</taxon>
        <taxon>Solanales</taxon>
        <taxon>Convolvulaceae</taxon>
        <taxon>Cuscuteae</taxon>
        <taxon>Cuscuta</taxon>
        <taxon>Cuscuta subgen. Cuscuta</taxon>
    </lineage>
</organism>
<evidence type="ECO:0000256" key="3">
    <source>
        <dbReference type="ARBA" id="ARBA00022692"/>
    </source>
</evidence>
<comment type="similarity">
    <text evidence="2">Belongs to the TMEM131 family.</text>
</comment>
<dbReference type="OrthoDB" id="168404at2759"/>
<dbReference type="InterPro" id="IPR056001">
    <property type="entry name" value="DUF7579"/>
</dbReference>
<dbReference type="PANTHER" id="PTHR22050">
    <property type="entry name" value="RW1 PROTEIN HOMOLOG"/>
    <property type="match status" value="1"/>
</dbReference>
<evidence type="ECO:0000256" key="8">
    <source>
        <dbReference type="SAM" id="Phobius"/>
    </source>
</evidence>
<dbReference type="GO" id="GO:0016020">
    <property type="term" value="C:membrane"/>
    <property type="evidence" value="ECO:0007669"/>
    <property type="project" value="UniProtKB-SubCell"/>
</dbReference>
<dbReference type="InterPro" id="IPR039877">
    <property type="entry name" value="TMEM131-like"/>
</dbReference>
<comment type="subcellular location">
    <subcellularLocation>
        <location evidence="1">Membrane</location>
        <topology evidence="1">Single-pass type I membrane protein</topology>
    </subcellularLocation>
</comment>
<evidence type="ECO:0000256" key="5">
    <source>
        <dbReference type="ARBA" id="ARBA00022989"/>
    </source>
</evidence>
<evidence type="ECO:0000256" key="7">
    <source>
        <dbReference type="SAM" id="MobiDB-lite"/>
    </source>
</evidence>
<feature type="region of interest" description="Disordered" evidence="7">
    <location>
        <begin position="902"/>
        <end position="972"/>
    </location>
</feature>
<dbReference type="InterPro" id="IPR022113">
    <property type="entry name" value="TMEM131L_N"/>
</dbReference>
<evidence type="ECO:0000313" key="13">
    <source>
        <dbReference type="EMBL" id="CAH9084168.1"/>
    </source>
</evidence>
<protein>
    <recommendedName>
        <fullName evidence="15">Transmembrane protein 131-like N-terminal domain-containing protein</fullName>
    </recommendedName>
</protein>
<evidence type="ECO:0008006" key="15">
    <source>
        <dbReference type="Google" id="ProtNLM"/>
    </source>
</evidence>
<dbReference type="InterPro" id="IPR055436">
    <property type="entry name" value="Ig_TMEM131L_4"/>
</dbReference>
<evidence type="ECO:0000256" key="1">
    <source>
        <dbReference type="ARBA" id="ARBA00004479"/>
    </source>
</evidence>
<keyword evidence="14" id="KW-1185">Reference proteome</keyword>
<feature type="domain" description="TMEM131L fifth Ig-like" evidence="12">
    <location>
        <begin position="747"/>
        <end position="812"/>
    </location>
</feature>
<keyword evidence="4" id="KW-0732">Signal</keyword>
<reference evidence="13" key="1">
    <citation type="submission" date="2022-07" db="EMBL/GenBank/DDBJ databases">
        <authorList>
            <person name="Macas J."/>
            <person name="Novak P."/>
            <person name="Neumann P."/>
        </authorList>
    </citation>
    <scope>NUCLEOTIDE SEQUENCE</scope>
</reference>
<dbReference type="Pfam" id="PF24501">
    <property type="entry name" value="Ig_TMEM131L_5"/>
    <property type="match status" value="1"/>
</dbReference>
<evidence type="ECO:0000256" key="2">
    <source>
        <dbReference type="ARBA" id="ARBA00006682"/>
    </source>
</evidence>
<comment type="caution">
    <text evidence="13">The sequence shown here is derived from an EMBL/GenBank/DDBJ whole genome shotgun (WGS) entry which is preliminary data.</text>
</comment>
<keyword evidence="6 8" id="KW-0472">Membrane</keyword>
<dbReference type="Pfam" id="PF24474">
    <property type="entry name" value="DUF7579"/>
    <property type="match status" value="1"/>
</dbReference>
<proteinExistence type="inferred from homology"/>
<dbReference type="InterPro" id="IPR055437">
    <property type="entry name" value="TMEM131L_Ig_5"/>
</dbReference>
<feature type="domain" description="DUF7579" evidence="10">
    <location>
        <begin position="386"/>
        <end position="495"/>
    </location>
</feature>
<dbReference type="AlphaFoldDB" id="A0A9P1E7D0"/>
<evidence type="ECO:0000259" key="11">
    <source>
        <dbReference type="Pfam" id="PF24499"/>
    </source>
</evidence>
<evidence type="ECO:0000256" key="4">
    <source>
        <dbReference type="ARBA" id="ARBA00022729"/>
    </source>
</evidence>